<sequence>MFKKKKMQHLLITSLLATLFCTVSFEVNAQKVPIRVKPVRIKPVPMPTTPVSVNPWAIGAGGYIQVSPVVKTPSNPVVSAGKITNVINFSNTRTPLSAGRVSIPSIDLLEKSVADALAKNTTKDLLAIESLRDIFIPKDFPADKFLSRKGILFTSMELSGGVLFTELTTPNAEEPFTVIMPEEYLPYLVQGFKDRFQRFNFNPQEGILTINSGSSIPIELAFRPDANSPILQIDGKPFLNEPISLEKWNELTKFIRVGASFKYGEGTTITFFSLDNNFSWKWDPVSPIGEPLNFYDVKNFELFLNELKAKGTPLEPIELGVLYPSFQAKVEKALMETGLLN</sequence>
<dbReference type="AlphaFoldDB" id="A0A928HEP9"/>
<reference evidence="2" key="1">
    <citation type="submission" date="2019-04" db="EMBL/GenBank/DDBJ databases">
        <title>Evolution of Biomass-Degrading Anaerobic Consortia Revealed by Metagenomics.</title>
        <authorList>
            <person name="Peng X."/>
        </authorList>
    </citation>
    <scope>NUCLEOTIDE SEQUENCE</scope>
    <source>
        <strain evidence="2">SIG66</strain>
    </source>
</reference>
<feature type="signal peptide" evidence="1">
    <location>
        <begin position="1"/>
        <end position="29"/>
    </location>
</feature>
<dbReference type="EMBL" id="SUVG01000008">
    <property type="protein sequence ID" value="MBE6421779.1"/>
    <property type="molecule type" value="Genomic_DNA"/>
</dbReference>
<feature type="chain" id="PRO_5037894686" evidence="1">
    <location>
        <begin position="30"/>
        <end position="341"/>
    </location>
</feature>
<organism evidence="2 3">
    <name type="scientific">Candidatus Avelusimicrobium gallicola</name>
    <dbReference type="NCBI Taxonomy" id="2562704"/>
    <lineage>
        <taxon>Bacteria</taxon>
        <taxon>Pseudomonadati</taxon>
        <taxon>Elusimicrobiota</taxon>
        <taxon>Elusimicrobia</taxon>
        <taxon>Elusimicrobiales</taxon>
        <taxon>Elusimicrobiaceae</taxon>
        <taxon>Candidatus Avelusimicrobium</taxon>
    </lineage>
</organism>
<protein>
    <submittedName>
        <fullName evidence="2">Uncharacterized protein</fullName>
    </submittedName>
</protein>
<evidence type="ECO:0000313" key="2">
    <source>
        <dbReference type="EMBL" id="MBE6421779.1"/>
    </source>
</evidence>
<evidence type="ECO:0000313" key="3">
    <source>
        <dbReference type="Proteomes" id="UP000725649"/>
    </source>
</evidence>
<dbReference type="Proteomes" id="UP000725649">
    <property type="component" value="Unassembled WGS sequence"/>
</dbReference>
<comment type="caution">
    <text evidence="2">The sequence shown here is derived from an EMBL/GenBank/DDBJ whole genome shotgun (WGS) entry which is preliminary data.</text>
</comment>
<gene>
    <name evidence="2" type="ORF">E7027_06635</name>
</gene>
<evidence type="ECO:0000256" key="1">
    <source>
        <dbReference type="SAM" id="SignalP"/>
    </source>
</evidence>
<accession>A0A928HEP9</accession>
<keyword evidence="1" id="KW-0732">Signal</keyword>
<proteinExistence type="predicted"/>
<name>A0A928HEP9_9BACT</name>